<comment type="subcellular location">
    <subcellularLocation>
        <location evidence="5 6">Cytoplasm</location>
    </subcellularLocation>
</comment>
<comment type="similarity">
    <text evidence="1 5 6">Belongs to the acetyltransferase family. RimI subfamily.</text>
</comment>
<feature type="active site" description="Proton donor" evidence="5">
    <location>
        <position position="122"/>
    </location>
</feature>
<proteinExistence type="inferred from homology"/>
<evidence type="ECO:0000313" key="9">
    <source>
        <dbReference type="Proteomes" id="UP000284006"/>
    </source>
</evidence>
<keyword evidence="4 5" id="KW-0012">Acyltransferase</keyword>
<feature type="domain" description="N-acetyltransferase" evidence="7">
    <location>
        <begin position="8"/>
        <end position="154"/>
    </location>
</feature>
<dbReference type="SUPFAM" id="SSF55729">
    <property type="entry name" value="Acyl-CoA N-acyltransferases (Nat)"/>
    <property type="match status" value="1"/>
</dbReference>
<evidence type="ECO:0000259" key="7">
    <source>
        <dbReference type="PROSITE" id="PS51186"/>
    </source>
</evidence>
<evidence type="ECO:0000256" key="5">
    <source>
        <dbReference type="HAMAP-Rule" id="MF_02210"/>
    </source>
</evidence>
<dbReference type="NCBIfam" id="TIGR01575">
    <property type="entry name" value="rimI"/>
    <property type="match status" value="1"/>
</dbReference>
<evidence type="ECO:0000256" key="2">
    <source>
        <dbReference type="ARBA" id="ARBA00022490"/>
    </source>
</evidence>
<gene>
    <name evidence="5 8" type="primary">rimI</name>
    <name evidence="8" type="ORF">D3872_11020</name>
</gene>
<dbReference type="InterPro" id="IPR050680">
    <property type="entry name" value="YpeA/RimI_acetyltransf"/>
</dbReference>
<dbReference type="PANTHER" id="PTHR43420">
    <property type="entry name" value="ACETYLTRANSFERASE"/>
    <property type="match status" value="1"/>
</dbReference>
<evidence type="ECO:0000256" key="3">
    <source>
        <dbReference type="ARBA" id="ARBA00022679"/>
    </source>
</evidence>
<evidence type="ECO:0000256" key="6">
    <source>
        <dbReference type="RuleBase" id="RU363094"/>
    </source>
</evidence>
<dbReference type="EC" id="2.3.1.266" evidence="5 6"/>
<feature type="binding site" evidence="5">
    <location>
        <begin position="76"/>
        <end position="78"/>
    </location>
    <ligand>
        <name>acetyl-CoA</name>
        <dbReference type="ChEBI" id="CHEBI:57288"/>
    </ligand>
</feature>
<dbReference type="EMBL" id="QYUP01000108">
    <property type="protein sequence ID" value="RJG16324.1"/>
    <property type="molecule type" value="Genomic_DNA"/>
</dbReference>
<comment type="caution">
    <text evidence="8">The sequence shown here is derived from an EMBL/GenBank/DDBJ whole genome shotgun (WGS) entry which is preliminary data.</text>
</comment>
<protein>
    <recommendedName>
        <fullName evidence="5 6">[Ribosomal protein bS18]-alanine N-acetyltransferase</fullName>
        <ecNumber evidence="5 6">2.3.1.266</ecNumber>
    </recommendedName>
</protein>
<dbReference type="InterPro" id="IPR016181">
    <property type="entry name" value="Acyl_CoA_acyltransferase"/>
</dbReference>
<sequence length="154" mass="17307">MTAGHEQLRYAPMVLADVDDVFALELTVYPHPWTRGNFADSLASGYHGWVLRDPDGKLAGYFLLMAAVDEAHLLNVAVAADRQRQGLGRYLLDKTVACARGLAMHSILLEVRPSNERALKVYKMYGFTEIGRRKGYYPAHDGKREDAIVMRLEL</sequence>
<dbReference type="PROSITE" id="PS51186">
    <property type="entry name" value="GNAT"/>
    <property type="match status" value="1"/>
</dbReference>
<dbReference type="HAMAP" id="MF_02210">
    <property type="entry name" value="RimI"/>
    <property type="match status" value="1"/>
</dbReference>
<dbReference type="GO" id="GO:0005737">
    <property type="term" value="C:cytoplasm"/>
    <property type="evidence" value="ECO:0007669"/>
    <property type="project" value="UniProtKB-SubCell"/>
</dbReference>
<dbReference type="Proteomes" id="UP000284006">
    <property type="component" value="Unassembled WGS sequence"/>
</dbReference>
<keyword evidence="9" id="KW-1185">Reference proteome</keyword>
<comment type="function">
    <text evidence="5 6">Acetylates the N-terminal alanine of ribosomal protein bS18.</text>
</comment>
<dbReference type="CDD" id="cd04301">
    <property type="entry name" value="NAT_SF"/>
    <property type="match status" value="1"/>
</dbReference>
<evidence type="ECO:0000313" key="8">
    <source>
        <dbReference type="EMBL" id="RJG16324.1"/>
    </source>
</evidence>
<dbReference type="RefSeq" id="WP_119810811.1">
    <property type="nucleotide sequence ID" value="NZ_QYUP01000108.1"/>
</dbReference>
<name>A0A418XUC3_9BURK</name>
<accession>A0A418XUC3</accession>
<dbReference type="InterPro" id="IPR000182">
    <property type="entry name" value="GNAT_dom"/>
</dbReference>
<comment type="catalytic activity">
    <reaction evidence="5 6">
        <text>N-terminal L-alanyl-[ribosomal protein bS18] + acetyl-CoA = N-terminal N(alpha)-acetyl-L-alanyl-[ribosomal protein bS18] + CoA + H(+)</text>
        <dbReference type="Rhea" id="RHEA:43756"/>
        <dbReference type="Rhea" id="RHEA-COMP:10676"/>
        <dbReference type="Rhea" id="RHEA-COMP:10677"/>
        <dbReference type="ChEBI" id="CHEBI:15378"/>
        <dbReference type="ChEBI" id="CHEBI:57287"/>
        <dbReference type="ChEBI" id="CHEBI:57288"/>
        <dbReference type="ChEBI" id="CHEBI:64718"/>
        <dbReference type="ChEBI" id="CHEBI:83683"/>
        <dbReference type="EC" id="2.3.1.266"/>
    </reaction>
</comment>
<dbReference type="Gene3D" id="3.40.630.30">
    <property type="match status" value="1"/>
</dbReference>
<feature type="binding site" evidence="5">
    <location>
        <position position="115"/>
    </location>
    <ligand>
        <name>acetyl-CoA</name>
        <dbReference type="ChEBI" id="CHEBI:57288"/>
    </ligand>
</feature>
<dbReference type="InterPro" id="IPR043690">
    <property type="entry name" value="RimI"/>
</dbReference>
<evidence type="ECO:0000256" key="1">
    <source>
        <dbReference type="ARBA" id="ARBA00005395"/>
    </source>
</evidence>
<organism evidence="8 9">
    <name type="scientific">Massilia cavernae</name>
    <dbReference type="NCBI Taxonomy" id="2320864"/>
    <lineage>
        <taxon>Bacteria</taxon>
        <taxon>Pseudomonadati</taxon>
        <taxon>Pseudomonadota</taxon>
        <taxon>Betaproteobacteria</taxon>
        <taxon>Burkholderiales</taxon>
        <taxon>Oxalobacteraceae</taxon>
        <taxon>Telluria group</taxon>
        <taxon>Massilia</taxon>
    </lineage>
</organism>
<keyword evidence="3 5" id="KW-0808">Transferase</keyword>
<dbReference type="OrthoDB" id="9796919at2"/>
<dbReference type="InterPro" id="IPR006464">
    <property type="entry name" value="AcTrfase_RimI/Ard1"/>
</dbReference>
<dbReference type="AlphaFoldDB" id="A0A418XUC3"/>
<dbReference type="GO" id="GO:0008999">
    <property type="term" value="F:protein-N-terminal-alanine acetyltransferase activity"/>
    <property type="evidence" value="ECO:0007669"/>
    <property type="project" value="UniProtKB-UniRule"/>
</dbReference>
<dbReference type="PANTHER" id="PTHR43420:SF12">
    <property type="entry name" value="N-ACETYLTRANSFERASE DOMAIN-CONTAINING PROTEIN"/>
    <property type="match status" value="1"/>
</dbReference>
<comment type="caution">
    <text evidence="5">Lacks conserved residue(s) required for the propagation of feature annotation.</text>
</comment>
<reference evidence="8 9" key="1">
    <citation type="submission" date="2018-09" db="EMBL/GenBank/DDBJ databases">
        <authorList>
            <person name="Zhu H."/>
        </authorList>
    </citation>
    <scope>NUCLEOTIDE SEQUENCE [LARGE SCALE GENOMIC DNA]</scope>
    <source>
        <strain evidence="8 9">K1S02-61</strain>
    </source>
</reference>
<keyword evidence="2 5" id="KW-0963">Cytoplasm</keyword>
<evidence type="ECO:0000256" key="4">
    <source>
        <dbReference type="ARBA" id="ARBA00023315"/>
    </source>
</evidence>
<feature type="active site" description="Proton acceptor" evidence="5">
    <location>
        <position position="110"/>
    </location>
</feature>
<dbReference type="Pfam" id="PF00583">
    <property type="entry name" value="Acetyltransf_1"/>
    <property type="match status" value="1"/>
</dbReference>